<evidence type="ECO:0000259" key="2">
    <source>
        <dbReference type="PROSITE" id="PS50887"/>
    </source>
</evidence>
<dbReference type="Pfam" id="PF00990">
    <property type="entry name" value="GGDEF"/>
    <property type="match status" value="1"/>
</dbReference>
<feature type="transmembrane region" description="Helical" evidence="1">
    <location>
        <begin position="323"/>
        <end position="344"/>
    </location>
</feature>
<organism evidence="3 4">
    <name type="scientific">Clostridium homopropionicum DSM 5847</name>
    <dbReference type="NCBI Taxonomy" id="1121318"/>
    <lineage>
        <taxon>Bacteria</taxon>
        <taxon>Bacillati</taxon>
        <taxon>Bacillota</taxon>
        <taxon>Clostridia</taxon>
        <taxon>Eubacteriales</taxon>
        <taxon>Clostridiaceae</taxon>
        <taxon>Clostridium</taxon>
    </lineage>
</organism>
<keyword evidence="3" id="KW-0808">Transferase</keyword>
<evidence type="ECO:0000313" key="3">
    <source>
        <dbReference type="EMBL" id="KOA20023.1"/>
    </source>
</evidence>
<dbReference type="CDD" id="cd01949">
    <property type="entry name" value="GGDEF"/>
    <property type="match status" value="1"/>
</dbReference>
<sequence length="535" mass="61670">MSKIRQTFIIIIIVFTAGFYFNLKKQYSINDFTNSAISTENRVNQYIKLSCDYIDILSIYGNEYMTSNTHDTNSYLKDLNYNKSNNYYSLDSASVKGYSNYVGNLTGKGYIPIDSESIKELNLALNYNKYFYSIYKTLPGITWIYYTSKKGFMNIYPWISSKEFVYNDVLLEKEFFIGGLPNVNKNKSHFWTPIYNDAAGQGNMVTISKSIYNNQNFLGVVSIDITVNKLNYILQSKYNAFLLNEYNQIIGSNFDNHEMETKLLNLNDLLSEYTESQLKALKDLPKDKVAKWQDNYIYKLSFKDAPWALYCILPVDKVLIETFISTLPIFIIGAFLLLLSYEIYVRKKTETNLKGLVKELALTQSLLHKSASYDFLTSLLNRRGFFEKFSELLAKTNNKELISIIITDIDFFKRINDIYGHSIGDTVLVNVAHIIKNSINCNDIIARWGGEEFLIVLHNTKYEEAINKAEILRTSIANTIIKHKEVEIKLSMTFGVSKYDDSIGIEQCISNADKALYYGKNNGRNRVDGYEDLFK</sequence>
<dbReference type="PATRIC" id="fig|1121318.3.peg.1597"/>
<keyword evidence="1" id="KW-1133">Transmembrane helix</keyword>
<dbReference type="PROSITE" id="PS50887">
    <property type="entry name" value="GGDEF"/>
    <property type="match status" value="1"/>
</dbReference>
<dbReference type="InterPro" id="IPR043128">
    <property type="entry name" value="Rev_trsase/Diguanyl_cyclase"/>
</dbReference>
<dbReference type="RefSeq" id="WP_052221150.1">
    <property type="nucleotide sequence ID" value="NZ_LHUR01000021.1"/>
</dbReference>
<dbReference type="SMART" id="SM00267">
    <property type="entry name" value="GGDEF"/>
    <property type="match status" value="1"/>
</dbReference>
<dbReference type="EC" id="2.7.7.65" evidence="3"/>
<dbReference type="InterPro" id="IPR029787">
    <property type="entry name" value="Nucleotide_cyclase"/>
</dbReference>
<proteinExistence type="predicted"/>
<dbReference type="Pfam" id="PF22673">
    <property type="entry name" value="MCP-like_PDC_1"/>
    <property type="match status" value="1"/>
</dbReference>
<dbReference type="GO" id="GO:0052621">
    <property type="term" value="F:diguanylate cyclase activity"/>
    <property type="evidence" value="ECO:0007669"/>
    <property type="project" value="UniProtKB-EC"/>
</dbReference>
<dbReference type="Proteomes" id="UP000037043">
    <property type="component" value="Unassembled WGS sequence"/>
</dbReference>
<keyword evidence="4" id="KW-1185">Reference proteome</keyword>
<evidence type="ECO:0000256" key="1">
    <source>
        <dbReference type="SAM" id="Phobius"/>
    </source>
</evidence>
<dbReference type="Gene3D" id="3.30.70.270">
    <property type="match status" value="1"/>
</dbReference>
<dbReference type="EMBL" id="LHUR01000021">
    <property type="protein sequence ID" value="KOA20023.1"/>
    <property type="molecule type" value="Genomic_DNA"/>
</dbReference>
<gene>
    <name evidence="3" type="primary">ydaM_3</name>
    <name evidence="3" type="ORF">CLHOM_15880</name>
</gene>
<protein>
    <submittedName>
        <fullName evidence="3">Putative diguanylate cyclase YdaM</fullName>
        <ecNumber evidence="3">2.7.7.65</ecNumber>
    </submittedName>
</protein>
<feature type="domain" description="GGDEF" evidence="2">
    <location>
        <begin position="400"/>
        <end position="532"/>
    </location>
</feature>
<dbReference type="Gene3D" id="3.30.450.20">
    <property type="entry name" value="PAS domain"/>
    <property type="match status" value="1"/>
</dbReference>
<reference evidence="4" key="1">
    <citation type="submission" date="2015-08" db="EMBL/GenBank/DDBJ databases">
        <title>Genome sequence of the strict anaerobe Clostridium homopropionicum LuHBu1 (DSM 5847T).</title>
        <authorList>
            <person name="Poehlein A."/>
            <person name="Beck M."/>
            <person name="Schiel-Bengelsdorf B."/>
            <person name="Bengelsdorf F.R."/>
            <person name="Daniel R."/>
            <person name="Duerre P."/>
        </authorList>
    </citation>
    <scope>NUCLEOTIDE SEQUENCE [LARGE SCALE GENOMIC DNA]</scope>
    <source>
        <strain evidence="4">DSM 5847</strain>
    </source>
</reference>
<dbReference type="SUPFAM" id="SSF103190">
    <property type="entry name" value="Sensory domain-like"/>
    <property type="match status" value="1"/>
</dbReference>
<keyword evidence="3" id="KW-0548">Nucleotidyltransferase</keyword>
<accession>A0A0L6ZB38</accession>
<feature type="transmembrane region" description="Helical" evidence="1">
    <location>
        <begin position="7"/>
        <end position="23"/>
    </location>
</feature>
<dbReference type="PANTHER" id="PTHR45138:SF9">
    <property type="entry name" value="DIGUANYLATE CYCLASE DGCM-RELATED"/>
    <property type="match status" value="1"/>
</dbReference>
<keyword evidence="1" id="KW-0812">Transmembrane</keyword>
<dbReference type="SUPFAM" id="SSF55073">
    <property type="entry name" value="Nucleotide cyclase"/>
    <property type="match status" value="1"/>
</dbReference>
<dbReference type="PANTHER" id="PTHR45138">
    <property type="entry name" value="REGULATORY COMPONENTS OF SENSORY TRANSDUCTION SYSTEM"/>
    <property type="match status" value="1"/>
</dbReference>
<dbReference type="InterPro" id="IPR050469">
    <property type="entry name" value="Diguanylate_Cyclase"/>
</dbReference>
<evidence type="ECO:0000313" key="4">
    <source>
        <dbReference type="Proteomes" id="UP000037043"/>
    </source>
</evidence>
<keyword evidence="1" id="KW-0472">Membrane</keyword>
<dbReference type="InterPro" id="IPR029151">
    <property type="entry name" value="Sensor-like_sf"/>
</dbReference>
<dbReference type="STRING" id="36844.SAMN04488501_11263"/>
<dbReference type="InterPro" id="IPR000160">
    <property type="entry name" value="GGDEF_dom"/>
</dbReference>
<dbReference type="NCBIfam" id="TIGR00254">
    <property type="entry name" value="GGDEF"/>
    <property type="match status" value="1"/>
</dbReference>
<name>A0A0L6ZB38_9CLOT</name>
<dbReference type="AlphaFoldDB" id="A0A0L6ZB38"/>
<comment type="caution">
    <text evidence="3">The sequence shown here is derived from an EMBL/GenBank/DDBJ whole genome shotgun (WGS) entry which is preliminary data.</text>
</comment>
<dbReference type="FunFam" id="3.30.70.270:FF:000001">
    <property type="entry name" value="Diguanylate cyclase domain protein"/>
    <property type="match status" value="1"/>
</dbReference>